<gene>
    <name evidence="1" type="ORF">HB770_11805</name>
</gene>
<evidence type="ECO:0000313" key="1">
    <source>
        <dbReference type="EMBL" id="QND42407.1"/>
    </source>
</evidence>
<dbReference type="AlphaFoldDB" id="A0A7G6RJH5"/>
<accession>A0A7G6RJH5</accession>
<reference evidence="2" key="1">
    <citation type="journal article" date="2020" name="Mol. Plant Microbe">
        <title>Rhizobial microsymbionts of the narrowly endemic Oxytropis species growing in Kamchatka are characterized by significant genetic diversity and possess a set of genes that are associated with T3SS and T6SS secretion systems and can affect the development of symbiosis.</title>
        <authorList>
            <person name="Safronova V."/>
            <person name="Guro P."/>
            <person name="Sazanova A."/>
            <person name="Kuznetsova I."/>
            <person name="Belimov A."/>
            <person name="Yakubov V."/>
            <person name="Chirak E."/>
            <person name="Afonin A."/>
            <person name="Gogolev Y."/>
            <person name="Andronov E."/>
            <person name="Tikhonovich I."/>
        </authorList>
    </citation>
    <scope>NUCLEOTIDE SEQUENCE [LARGE SCALE GENOMIC DNA]</scope>
    <source>
        <strain evidence="2">RCAM0610</strain>
    </source>
</reference>
<dbReference type="EMBL" id="CP050549">
    <property type="protein sequence ID" value="QND42407.1"/>
    <property type="molecule type" value="Genomic_DNA"/>
</dbReference>
<name>A0A7G6RJH5_RHILV</name>
<protein>
    <submittedName>
        <fullName evidence="1">Uncharacterized protein</fullName>
    </submittedName>
</protein>
<evidence type="ECO:0000313" key="2">
    <source>
        <dbReference type="Proteomes" id="UP000515518"/>
    </source>
</evidence>
<dbReference type="Proteomes" id="UP000515518">
    <property type="component" value="Chromosome"/>
</dbReference>
<sequence>MTDATDKRWKVSITYRYDDGPRETVTFIEEIAELDDIIEHGPDWNAMVACRITLNGRSYPESWTVEQIANAA</sequence>
<organism evidence="1 2">
    <name type="scientific">Rhizobium leguminosarum bv. viciae</name>
    <dbReference type="NCBI Taxonomy" id="387"/>
    <lineage>
        <taxon>Bacteria</taxon>
        <taxon>Pseudomonadati</taxon>
        <taxon>Pseudomonadota</taxon>
        <taxon>Alphaproteobacteria</taxon>
        <taxon>Hyphomicrobiales</taxon>
        <taxon>Rhizobiaceae</taxon>
        <taxon>Rhizobium/Agrobacterium group</taxon>
        <taxon>Rhizobium</taxon>
    </lineage>
</organism>
<proteinExistence type="predicted"/>